<dbReference type="Pfam" id="PF14659">
    <property type="entry name" value="Phage_int_SAM_3"/>
    <property type="match status" value="1"/>
</dbReference>
<dbReference type="InterPro" id="IPR011010">
    <property type="entry name" value="DNA_brk_join_enz"/>
</dbReference>
<evidence type="ECO:0000256" key="4">
    <source>
        <dbReference type="ARBA" id="ARBA00023172"/>
    </source>
</evidence>
<dbReference type="PANTHER" id="PTHR30349">
    <property type="entry name" value="PHAGE INTEGRASE-RELATED"/>
    <property type="match status" value="1"/>
</dbReference>
<name>A0A942Z7B1_9FIRM</name>
<feature type="domain" description="Core-binding (CB)" evidence="6">
    <location>
        <begin position="67"/>
        <end position="144"/>
    </location>
</feature>
<evidence type="ECO:0000313" key="7">
    <source>
        <dbReference type="EMBL" id="MBS4537068.1"/>
    </source>
</evidence>
<comment type="similarity">
    <text evidence="1">Belongs to the 'phage' integrase family.</text>
</comment>
<proteinExistence type="inferred from homology"/>
<dbReference type="Gene3D" id="1.10.443.10">
    <property type="entry name" value="Intergrase catalytic core"/>
    <property type="match status" value="1"/>
</dbReference>
<dbReference type="Gene3D" id="1.10.150.130">
    <property type="match status" value="1"/>
</dbReference>
<gene>
    <name evidence="7" type="ORF">GOQ27_01260</name>
</gene>
<protein>
    <submittedName>
        <fullName evidence="7">Tyrosine-type recombinase/integrase</fullName>
    </submittedName>
</protein>
<dbReference type="EMBL" id="WSFT01000011">
    <property type="protein sequence ID" value="MBS4537068.1"/>
    <property type="molecule type" value="Genomic_DNA"/>
</dbReference>
<dbReference type="PANTHER" id="PTHR30349:SF64">
    <property type="entry name" value="PROPHAGE INTEGRASE INTD-RELATED"/>
    <property type="match status" value="1"/>
</dbReference>
<keyword evidence="3 5" id="KW-0238">DNA-binding</keyword>
<evidence type="ECO:0000313" key="8">
    <source>
        <dbReference type="Proteomes" id="UP000724672"/>
    </source>
</evidence>
<dbReference type="AlphaFoldDB" id="A0A942Z7B1"/>
<dbReference type="Proteomes" id="UP000724672">
    <property type="component" value="Unassembled WGS sequence"/>
</dbReference>
<dbReference type="InterPro" id="IPR010998">
    <property type="entry name" value="Integrase_recombinase_N"/>
</dbReference>
<dbReference type="InterPro" id="IPR050090">
    <property type="entry name" value="Tyrosine_recombinase_XerCD"/>
</dbReference>
<dbReference type="PROSITE" id="PS51900">
    <property type="entry name" value="CB"/>
    <property type="match status" value="1"/>
</dbReference>
<evidence type="ECO:0000256" key="1">
    <source>
        <dbReference type="ARBA" id="ARBA00008857"/>
    </source>
</evidence>
<accession>A0A942Z7B1</accession>
<evidence type="ECO:0000256" key="3">
    <source>
        <dbReference type="ARBA" id="ARBA00023125"/>
    </source>
</evidence>
<keyword evidence="4" id="KW-0233">DNA recombination</keyword>
<comment type="caution">
    <text evidence="7">The sequence shown here is derived from an EMBL/GenBank/DDBJ whole genome shotgun (WGS) entry which is preliminary data.</text>
</comment>
<dbReference type="GO" id="GO:0003677">
    <property type="term" value="F:DNA binding"/>
    <property type="evidence" value="ECO:0007669"/>
    <property type="project" value="UniProtKB-UniRule"/>
</dbReference>
<evidence type="ECO:0000259" key="6">
    <source>
        <dbReference type="PROSITE" id="PS51900"/>
    </source>
</evidence>
<organism evidence="7 8">
    <name type="scientific">Anaeromonas frigoriresistens</name>
    <dbReference type="NCBI Taxonomy" id="2683708"/>
    <lineage>
        <taxon>Bacteria</taxon>
        <taxon>Bacillati</taxon>
        <taxon>Bacillota</taxon>
        <taxon>Tissierellia</taxon>
        <taxon>Tissierellales</taxon>
        <taxon>Thermohalobacteraceae</taxon>
        <taxon>Anaeromonas</taxon>
    </lineage>
</organism>
<reference evidence="7" key="1">
    <citation type="submission" date="2019-12" db="EMBL/GenBank/DDBJ databases">
        <title>Clostridiaceae gen. nov. sp. nov., isolated from sediment in Xinjiang, China.</title>
        <authorList>
            <person name="Zhang R."/>
        </authorList>
    </citation>
    <scope>NUCLEOTIDE SEQUENCE</scope>
    <source>
        <strain evidence="7">D2Q-11</strain>
    </source>
</reference>
<sequence>MRNPSGYGSVYKLSGKRRNPWIVRKTTGWTDEGKQEYYTVGYYLTRAKSLQALADYNKNPIASRGDVTFREIYEEWSTSKYEKISKKTIQSYEVAWNHLSILKDEKIKDIKTSQLQEIISRTKLSKSSLSKIRLLAKMLFDYAMQDDIVKKNYAEYVELPSQKKQEKEIFNDVEIKIIEEKSNSIPWLDTVLILIYTGMRVAELLSITKFNVDIENMIIIGGIKTDAGRDRIIPVHPKIQKIIKKYYNTKGSYLFNKDGEKLRVDYYRKYLYYRALEKAQIRKLTSHSCRHTFAASLRCRYALYTENNRPCRLFYYCKYIYTFRYKRIKESYRENIG</sequence>
<evidence type="ECO:0000256" key="2">
    <source>
        <dbReference type="ARBA" id="ARBA00022908"/>
    </source>
</evidence>
<dbReference type="GO" id="GO:0006310">
    <property type="term" value="P:DNA recombination"/>
    <property type="evidence" value="ECO:0007669"/>
    <property type="project" value="UniProtKB-KW"/>
</dbReference>
<dbReference type="RefSeq" id="WP_203365000.1">
    <property type="nucleotide sequence ID" value="NZ_WSFT01000011.1"/>
</dbReference>
<dbReference type="InterPro" id="IPR002104">
    <property type="entry name" value="Integrase_catalytic"/>
</dbReference>
<evidence type="ECO:0000256" key="5">
    <source>
        <dbReference type="PROSITE-ProRule" id="PRU01248"/>
    </source>
</evidence>
<dbReference type="Pfam" id="PF00589">
    <property type="entry name" value="Phage_integrase"/>
    <property type="match status" value="1"/>
</dbReference>
<dbReference type="SUPFAM" id="SSF56349">
    <property type="entry name" value="DNA breaking-rejoining enzymes"/>
    <property type="match status" value="1"/>
</dbReference>
<dbReference type="InterPro" id="IPR004107">
    <property type="entry name" value="Integrase_SAM-like_N"/>
</dbReference>
<dbReference type="InterPro" id="IPR044068">
    <property type="entry name" value="CB"/>
</dbReference>
<dbReference type="InterPro" id="IPR013762">
    <property type="entry name" value="Integrase-like_cat_sf"/>
</dbReference>
<dbReference type="GO" id="GO:0015074">
    <property type="term" value="P:DNA integration"/>
    <property type="evidence" value="ECO:0007669"/>
    <property type="project" value="UniProtKB-KW"/>
</dbReference>
<keyword evidence="2" id="KW-0229">DNA integration</keyword>
<keyword evidence="8" id="KW-1185">Reference proteome</keyword>